<dbReference type="InterPro" id="IPR053170">
    <property type="entry name" value="Transcription_regulator"/>
</dbReference>
<evidence type="ECO:0000313" key="2">
    <source>
        <dbReference type="EMBL" id="QNB45074.1"/>
    </source>
</evidence>
<feature type="transmembrane region" description="Helical" evidence="1">
    <location>
        <begin position="169"/>
        <end position="189"/>
    </location>
</feature>
<dbReference type="Proteomes" id="UP000515847">
    <property type="component" value="Chromosome"/>
</dbReference>
<keyword evidence="1" id="KW-1133">Transmembrane helix</keyword>
<dbReference type="KEGG" id="tfr:BR63_01280"/>
<keyword evidence="3" id="KW-1185">Reference proteome</keyword>
<feature type="transmembrane region" description="Helical" evidence="1">
    <location>
        <begin position="195"/>
        <end position="215"/>
    </location>
</feature>
<accession>A0A7G6DZ20</accession>
<dbReference type="Pfam" id="PF04307">
    <property type="entry name" value="YdjM"/>
    <property type="match status" value="1"/>
</dbReference>
<evidence type="ECO:0008006" key="4">
    <source>
        <dbReference type="Google" id="ProtNLM"/>
    </source>
</evidence>
<keyword evidence="1" id="KW-0472">Membrane</keyword>
<dbReference type="PANTHER" id="PTHR40031:SF1">
    <property type="entry name" value="MEMBRANE-BOUND METAL-DEPENDENT HYDROLASE"/>
    <property type="match status" value="1"/>
</dbReference>
<name>A0A7G6DZ20_THEFR</name>
<feature type="transmembrane region" description="Helical" evidence="1">
    <location>
        <begin position="130"/>
        <end position="149"/>
    </location>
</feature>
<dbReference type="AlphaFoldDB" id="A0A7G6DZ20"/>
<evidence type="ECO:0000256" key="1">
    <source>
        <dbReference type="SAM" id="Phobius"/>
    </source>
</evidence>
<dbReference type="InterPro" id="IPR007404">
    <property type="entry name" value="YdjM-like"/>
</dbReference>
<gene>
    <name evidence="2" type="ORF">BR63_01280</name>
</gene>
<protein>
    <recommendedName>
        <fullName evidence="4">Metal-dependent hydrolase</fullName>
    </recommendedName>
</protein>
<reference evidence="2 3" key="1">
    <citation type="journal article" date="2019" name="Front. Microbiol.">
        <title>Thermoanaerosceptrum fracticalcis gen. nov. sp. nov., a Novel Fumarate-Fermenting Microorganism From a Deep Fractured Carbonate Aquifer of the US Great Basin.</title>
        <authorList>
            <person name="Hamilton-Brehm S.D."/>
            <person name="Stewart L.E."/>
            <person name="Zavarin M."/>
            <person name="Caldwell M."/>
            <person name="Lawson P.A."/>
            <person name="Onstott T.C."/>
            <person name="Grzymski J."/>
            <person name="Neveux I."/>
            <person name="Lollar B.S."/>
            <person name="Russell C.E."/>
            <person name="Moser D.P."/>
        </authorList>
    </citation>
    <scope>NUCLEOTIDE SEQUENCE [LARGE SCALE GENOMIC DNA]</scope>
    <source>
        <strain evidence="2 3">DRI-13</strain>
    </source>
</reference>
<keyword evidence="1" id="KW-0812">Transmembrane</keyword>
<evidence type="ECO:0000313" key="3">
    <source>
        <dbReference type="Proteomes" id="UP000515847"/>
    </source>
</evidence>
<feature type="transmembrane region" description="Helical" evidence="1">
    <location>
        <begin position="106"/>
        <end position="124"/>
    </location>
</feature>
<sequence length="357" mass="40767">MAYLYEILMLRVMFMLVTSTSHHSPHSHVIMSESNIVENEVRTMDPLTHAIVGMALGAQSGGGVSLANGALMAAALGAVAPDLDVVAQFWGDLAYLKQHRGFSHSLPGLTGIALVVGGLLSPFYHDVFFLNLVGWAFVGGFSHTILDLFNSYGVQIFWPFSRKMYTASLLMIFDPILMTLCFTAIILGARGVKSPWLGGIFVIYLGVRWVMRMWATHLVKKRLSRHYHEIKVVTMPSLNSLFKWDFIARVPGRNIVGSVDLLRKRLKILRRLHYIKEDMKKILVNSCLGRHFQQFTPFFHVFYEKHEDKVIGRFMDLRYYVKDRFLHNGMIVMNEDLDVEEAVFQPYSLSRRVYLSD</sequence>
<dbReference type="EMBL" id="CP045798">
    <property type="protein sequence ID" value="QNB45074.1"/>
    <property type="molecule type" value="Genomic_DNA"/>
</dbReference>
<dbReference type="PANTHER" id="PTHR40031">
    <property type="entry name" value="HYPOTHETICAL MEMBRANE SPANNING PROTEIN"/>
    <property type="match status" value="1"/>
</dbReference>
<proteinExistence type="predicted"/>
<organism evidence="2 3">
    <name type="scientific">Thermanaerosceptrum fracticalcis</name>
    <dbReference type="NCBI Taxonomy" id="1712410"/>
    <lineage>
        <taxon>Bacteria</taxon>
        <taxon>Bacillati</taxon>
        <taxon>Bacillota</taxon>
        <taxon>Clostridia</taxon>
        <taxon>Eubacteriales</taxon>
        <taxon>Peptococcaceae</taxon>
        <taxon>Thermanaerosceptrum</taxon>
    </lineage>
</organism>